<dbReference type="GO" id="GO:0000712">
    <property type="term" value="P:resolution of meiotic recombination intermediates"/>
    <property type="evidence" value="ECO:0007669"/>
    <property type="project" value="TreeGrafter"/>
</dbReference>
<evidence type="ECO:0000256" key="4">
    <source>
        <dbReference type="ARBA" id="ARBA00017114"/>
    </source>
</evidence>
<dbReference type="GO" id="GO:0048257">
    <property type="term" value="F:3'-flap endonuclease activity"/>
    <property type="evidence" value="ECO:0007669"/>
    <property type="project" value="TreeGrafter"/>
</dbReference>
<evidence type="ECO:0000313" key="18">
    <source>
        <dbReference type="WBParaSite" id="ALUE_0001826601-mRNA-1"/>
    </source>
</evidence>
<keyword evidence="10 15" id="KW-0460">Magnesium</keyword>
<keyword evidence="11 15" id="KW-0233">DNA recombination</keyword>
<dbReference type="Gene3D" id="1.10.150.110">
    <property type="entry name" value="DNA polymerase beta, N-terminal domain-like"/>
    <property type="match status" value="1"/>
</dbReference>
<dbReference type="SUPFAM" id="SSF47802">
    <property type="entry name" value="DNA polymerase beta, N-terminal domain-like"/>
    <property type="match status" value="1"/>
</dbReference>
<evidence type="ECO:0000256" key="9">
    <source>
        <dbReference type="ARBA" id="ARBA00022801"/>
    </source>
</evidence>
<dbReference type="InterPro" id="IPR042530">
    <property type="entry name" value="EME1/EME2_C"/>
</dbReference>
<dbReference type="GO" id="GO:0046872">
    <property type="term" value="F:metal ion binding"/>
    <property type="evidence" value="ECO:0007669"/>
    <property type="project" value="UniProtKB-UniRule"/>
</dbReference>
<dbReference type="GO" id="GO:0048476">
    <property type="term" value="C:Holliday junction resolvase complex"/>
    <property type="evidence" value="ECO:0007669"/>
    <property type="project" value="UniProtKB-UniRule"/>
</dbReference>
<evidence type="ECO:0000256" key="6">
    <source>
        <dbReference type="ARBA" id="ARBA00022723"/>
    </source>
</evidence>
<dbReference type="Pfam" id="PF02732">
    <property type="entry name" value="ERCC4"/>
    <property type="match status" value="1"/>
</dbReference>
<dbReference type="EC" id="3.1.22.-" evidence="15"/>
<dbReference type="GO" id="GO:0000727">
    <property type="term" value="P:double-strand break repair via break-induced replication"/>
    <property type="evidence" value="ECO:0007669"/>
    <property type="project" value="UniProtKB-UniRule"/>
</dbReference>
<dbReference type="GO" id="GO:0008821">
    <property type="term" value="F:crossover junction DNA endonuclease activity"/>
    <property type="evidence" value="ECO:0007669"/>
    <property type="project" value="UniProtKB-UniRule"/>
</dbReference>
<dbReference type="InterPro" id="IPR033309">
    <property type="entry name" value="Mus81"/>
</dbReference>
<accession>A0A9J2Q7D3</accession>
<comment type="subunit">
    <text evidence="15">Interacts with EME1.</text>
</comment>
<keyword evidence="17" id="KW-1185">Reference proteome</keyword>
<proteinExistence type="inferred from homology"/>
<dbReference type="Gene3D" id="3.40.50.10130">
    <property type="match status" value="1"/>
</dbReference>
<name>A0A9J2Q7D3_ASCLU</name>
<evidence type="ECO:0000256" key="5">
    <source>
        <dbReference type="ARBA" id="ARBA00022722"/>
    </source>
</evidence>
<evidence type="ECO:0000256" key="1">
    <source>
        <dbReference type="ARBA" id="ARBA00001946"/>
    </source>
</evidence>
<evidence type="ECO:0000256" key="10">
    <source>
        <dbReference type="ARBA" id="ARBA00022842"/>
    </source>
</evidence>
<evidence type="ECO:0000256" key="2">
    <source>
        <dbReference type="ARBA" id="ARBA00004123"/>
    </source>
</evidence>
<keyword evidence="13 15" id="KW-0539">Nucleus</keyword>
<dbReference type="PANTHER" id="PTHR13451:SF0">
    <property type="entry name" value="CROSSOVER JUNCTION ENDONUCLEASE MUS81"/>
    <property type="match status" value="1"/>
</dbReference>
<dbReference type="InterPro" id="IPR027421">
    <property type="entry name" value="DNA_pol_lamdba_lyase_dom_sf"/>
</dbReference>
<dbReference type="FunFam" id="3.40.50.10130:FF:000005">
    <property type="entry name" value="crossover junction endonuclease MUS81 isoform X1"/>
    <property type="match status" value="1"/>
</dbReference>
<dbReference type="WBParaSite" id="ALUE_0001826601-mRNA-1">
    <property type="protein sequence ID" value="ALUE_0001826601-mRNA-1"/>
    <property type="gene ID" value="ALUE_0001826601"/>
</dbReference>
<evidence type="ECO:0000259" key="16">
    <source>
        <dbReference type="SMART" id="SM00891"/>
    </source>
</evidence>
<evidence type="ECO:0000256" key="8">
    <source>
        <dbReference type="ARBA" id="ARBA00022763"/>
    </source>
</evidence>
<keyword evidence="8 15" id="KW-0227">DNA damage</keyword>
<dbReference type="SMART" id="SM00891">
    <property type="entry name" value="ERCC4"/>
    <property type="match status" value="1"/>
</dbReference>
<evidence type="ECO:0000256" key="3">
    <source>
        <dbReference type="ARBA" id="ARBA00010015"/>
    </source>
</evidence>
<sequence length="527" mass="59212">MSQTRAVRRIKVRRTHARKLFFEKVLVDWRESSEDRNFRSILFRAYLNLKNYPLEVTSPEDLKSIKGIGEFVATKLDAAWDSICSNYLSIPTLKQIKELRKGDCVQFVNSPTTGGLSAGPSHTTSSSTAAITSIANNAPSSSLDCHEKVRRIGARKRAPKIANKDINVCEIGERAISKVSTHDVVRKRPPQRCIPRCSIMDAASAGFLIIAPFGSFPCAAYSSLNAYSPKGLTASSTEQLIAFSKNPLLSVREASVKQDLHFDTVEEMAPEGNTDELLSYNPTDFLSSQVVLLVDNRENHGGRKGRSICDHLQKKQLNFELRALAIGDYVWIIRMKDGREMMLDYIVERKTCNDLVHSIRSSRYKEQKRRLSNSGLRNVVYLVEGNGTREKGIDQALTSTSIIDGFMVKITHSMEETAQFLHAITQRLIQKVRTDSVKAMSFESFQRYSKKTQRRSVKEVFMRMLTVCPRMTVEKASLVVAQYPSLSALTRLYESTPLEQRPLLLAEAVPGIPKALSKQLAFFFDGV</sequence>
<comment type="similarity">
    <text evidence="3 15">Belongs to the XPF family.</text>
</comment>
<dbReference type="CDD" id="cd20074">
    <property type="entry name" value="XPF_nuclease_Mus81"/>
    <property type="match status" value="1"/>
</dbReference>
<evidence type="ECO:0000256" key="7">
    <source>
        <dbReference type="ARBA" id="ARBA00022759"/>
    </source>
</evidence>
<dbReference type="InterPro" id="IPR006166">
    <property type="entry name" value="ERCC4_domain"/>
</dbReference>
<protein>
    <recommendedName>
        <fullName evidence="4 15">Crossover junction endonuclease MUS81</fullName>
        <ecNumber evidence="15">3.1.22.-</ecNumber>
    </recommendedName>
</protein>
<keyword evidence="14" id="KW-0469">Meiosis</keyword>
<evidence type="ECO:0000256" key="12">
    <source>
        <dbReference type="ARBA" id="ARBA00023204"/>
    </source>
</evidence>
<dbReference type="PANTHER" id="PTHR13451">
    <property type="entry name" value="CLASS II CROSSOVER JUNCTION ENDONUCLEASE MUS81"/>
    <property type="match status" value="1"/>
</dbReference>
<comment type="cofactor">
    <cofactor evidence="1 15">
        <name>Mg(2+)</name>
        <dbReference type="ChEBI" id="CHEBI:18420"/>
    </cofactor>
</comment>
<evidence type="ECO:0000256" key="14">
    <source>
        <dbReference type="ARBA" id="ARBA00023254"/>
    </source>
</evidence>
<dbReference type="GO" id="GO:0006308">
    <property type="term" value="P:DNA catabolic process"/>
    <property type="evidence" value="ECO:0007669"/>
    <property type="project" value="UniProtKB-UniRule"/>
</dbReference>
<organism evidence="17 18">
    <name type="scientific">Ascaris lumbricoides</name>
    <name type="common">Giant roundworm</name>
    <dbReference type="NCBI Taxonomy" id="6252"/>
    <lineage>
        <taxon>Eukaryota</taxon>
        <taxon>Metazoa</taxon>
        <taxon>Ecdysozoa</taxon>
        <taxon>Nematoda</taxon>
        <taxon>Chromadorea</taxon>
        <taxon>Rhabditida</taxon>
        <taxon>Spirurina</taxon>
        <taxon>Ascaridomorpha</taxon>
        <taxon>Ascaridoidea</taxon>
        <taxon>Ascarididae</taxon>
        <taxon>Ascaris</taxon>
    </lineage>
</organism>
<keyword evidence="9 15" id="KW-0378">Hydrolase</keyword>
<evidence type="ECO:0000256" key="15">
    <source>
        <dbReference type="RuleBase" id="RU369042"/>
    </source>
</evidence>
<dbReference type="Proteomes" id="UP000036681">
    <property type="component" value="Unplaced"/>
</dbReference>
<keyword evidence="12 15" id="KW-0234">DNA repair</keyword>
<dbReference type="InterPro" id="IPR011335">
    <property type="entry name" value="Restrct_endonuc-II-like"/>
</dbReference>
<dbReference type="GO" id="GO:0031573">
    <property type="term" value="P:mitotic intra-S DNA damage checkpoint signaling"/>
    <property type="evidence" value="ECO:0007669"/>
    <property type="project" value="TreeGrafter"/>
</dbReference>
<keyword evidence="5 15" id="KW-0540">Nuclease</keyword>
<dbReference type="SUPFAM" id="SSF52980">
    <property type="entry name" value="Restriction endonuclease-like"/>
    <property type="match status" value="1"/>
</dbReference>
<evidence type="ECO:0000313" key="17">
    <source>
        <dbReference type="Proteomes" id="UP000036681"/>
    </source>
</evidence>
<dbReference type="InterPro" id="IPR047416">
    <property type="entry name" value="XPF_nuclease_Mus81"/>
</dbReference>
<keyword evidence="6 15" id="KW-0479">Metal-binding</keyword>
<reference evidence="18" key="1">
    <citation type="submission" date="2023-03" db="UniProtKB">
        <authorList>
            <consortium name="WormBaseParasite"/>
        </authorList>
    </citation>
    <scope>IDENTIFICATION</scope>
</reference>
<feature type="domain" description="ERCC4" evidence="16">
    <location>
        <begin position="291"/>
        <end position="387"/>
    </location>
</feature>
<comment type="function">
    <text evidence="15">Interacts with EME1 to form a DNA structure-specific endonuclease with substrate preference for branched DNA structures with a 5'-end at the branch nick. Typical substrates include 3'-flap structures, D-loops, replication forks and nicked Holliday junctions. May be required in mitosis for the processing of stalled or collapsed replication fork intermediates. May be required in meiosis for the repair of meiosis-specific double strand breaks subsequent to single-end invasion (SEI).</text>
</comment>
<evidence type="ECO:0000256" key="13">
    <source>
        <dbReference type="ARBA" id="ARBA00023242"/>
    </source>
</evidence>
<dbReference type="Gene3D" id="1.10.150.670">
    <property type="entry name" value="Crossover junction endonuclease EME1, DNA-binding domain"/>
    <property type="match status" value="1"/>
</dbReference>
<dbReference type="AlphaFoldDB" id="A0A9J2Q7D3"/>
<keyword evidence="7 15" id="KW-0255">Endonuclease</keyword>
<dbReference type="GO" id="GO:0005634">
    <property type="term" value="C:nucleus"/>
    <property type="evidence" value="ECO:0007669"/>
    <property type="project" value="UniProtKB-SubCell"/>
</dbReference>
<evidence type="ECO:0000256" key="11">
    <source>
        <dbReference type="ARBA" id="ARBA00023172"/>
    </source>
</evidence>
<comment type="subcellular location">
    <subcellularLocation>
        <location evidence="2 15">Nucleus</location>
    </subcellularLocation>
</comment>
<dbReference type="GO" id="GO:0003677">
    <property type="term" value="F:DNA binding"/>
    <property type="evidence" value="ECO:0007669"/>
    <property type="project" value="UniProtKB-UniRule"/>
</dbReference>